<organism evidence="3 4">
    <name type="scientific">Segetibacter aerophilus</name>
    <dbReference type="NCBI Taxonomy" id="670293"/>
    <lineage>
        <taxon>Bacteria</taxon>
        <taxon>Pseudomonadati</taxon>
        <taxon>Bacteroidota</taxon>
        <taxon>Chitinophagia</taxon>
        <taxon>Chitinophagales</taxon>
        <taxon>Chitinophagaceae</taxon>
        <taxon>Segetibacter</taxon>
    </lineage>
</organism>
<keyword evidence="4" id="KW-1185">Reference proteome</keyword>
<dbReference type="AlphaFoldDB" id="A0A512BIH0"/>
<feature type="transmembrane region" description="Helical" evidence="1">
    <location>
        <begin position="12"/>
        <end position="32"/>
    </location>
</feature>
<keyword evidence="1" id="KW-1133">Transmembrane helix</keyword>
<dbReference type="PANTHER" id="PTHR36836:SF1">
    <property type="entry name" value="COLANIC ACID BIOSYNTHESIS PROTEIN WCAK"/>
    <property type="match status" value="1"/>
</dbReference>
<dbReference type="Pfam" id="PF04230">
    <property type="entry name" value="PS_pyruv_trans"/>
    <property type="match status" value="1"/>
</dbReference>
<evidence type="ECO:0000256" key="1">
    <source>
        <dbReference type="SAM" id="Phobius"/>
    </source>
</evidence>
<evidence type="ECO:0000313" key="3">
    <source>
        <dbReference type="EMBL" id="GEO11772.1"/>
    </source>
</evidence>
<gene>
    <name evidence="3" type="ORF">SAE01_42680</name>
</gene>
<protein>
    <recommendedName>
        <fullName evidence="2">Polysaccharide pyruvyl transferase domain-containing protein</fullName>
    </recommendedName>
</protein>
<dbReference type="PANTHER" id="PTHR36836">
    <property type="entry name" value="COLANIC ACID BIOSYNTHESIS PROTEIN WCAK"/>
    <property type="match status" value="1"/>
</dbReference>
<reference evidence="3 4" key="1">
    <citation type="submission" date="2019-07" db="EMBL/GenBank/DDBJ databases">
        <title>Whole genome shotgun sequence of Segetibacter aerophilus NBRC 106135.</title>
        <authorList>
            <person name="Hosoyama A."/>
            <person name="Uohara A."/>
            <person name="Ohji S."/>
            <person name="Ichikawa N."/>
        </authorList>
    </citation>
    <scope>NUCLEOTIDE SEQUENCE [LARGE SCALE GENOMIC DNA]</scope>
    <source>
        <strain evidence="3 4">NBRC 106135</strain>
    </source>
</reference>
<keyword evidence="1" id="KW-0812">Transmembrane</keyword>
<sequence>MKILSKATQHDLIVIGGGGLIMDYFVPFWKAFKSIADRVPFVIWGIGCCDLKREGTLPPVALIEEIVQKSKLCIVRDELSRSFLSNCNLPDPIPCPSINYIELLPQHGNGILHVANYTTAGEIAYNTMREISQNFAESTGGLYRETNNRIERDSEKEMEHVLLRYKKSELVVSSALHGCIIGVAMGLKVIAVSGDRKVDAFMEAVGLKDWVLDVGQIEKISEYLTRISFQISPKQRIVGIKEKNRGIAYNIRSLLLEAPIEKQFQ</sequence>
<feature type="domain" description="Polysaccharide pyruvyl transferase" evidence="2">
    <location>
        <begin position="6"/>
        <end position="195"/>
    </location>
</feature>
<dbReference type="EMBL" id="BJYT01000028">
    <property type="protein sequence ID" value="GEO11772.1"/>
    <property type="molecule type" value="Genomic_DNA"/>
</dbReference>
<keyword evidence="1" id="KW-0472">Membrane</keyword>
<dbReference type="InterPro" id="IPR007345">
    <property type="entry name" value="Polysacch_pyruvyl_Trfase"/>
</dbReference>
<proteinExistence type="predicted"/>
<name>A0A512BIH0_9BACT</name>
<accession>A0A512BIH0</accession>
<dbReference type="Proteomes" id="UP000321513">
    <property type="component" value="Unassembled WGS sequence"/>
</dbReference>
<evidence type="ECO:0000313" key="4">
    <source>
        <dbReference type="Proteomes" id="UP000321513"/>
    </source>
</evidence>
<evidence type="ECO:0000259" key="2">
    <source>
        <dbReference type="Pfam" id="PF04230"/>
    </source>
</evidence>
<comment type="caution">
    <text evidence="3">The sequence shown here is derived from an EMBL/GenBank/DDBJ whole genome shotgun (WGS) entry which is preliminary data.</text>
</comment>